<dbReference type="InterPro" id="IPR011009">
    <property type="entry name" value="Kinase-like_dom_sf"/>
</dbReference>
<keyword evidence="4 5" id="KW-0067">ATP-binding</keyword>
<accession>A0A538TYT3</accession>
<dbReference type="Gene3D" id="3.30.200.20">
    <property type="entry name" value="Phosphorylase Kinase, domain 1"/>
    <property type="match status" value="1"/>
</dbReference>
<dbReference type="PANTHER" id="PTHR43289">
    <property type="entry name" value="MITOGEN-ACTIVATED PROTEIN KINASE KINASE KINASE 20-RELATED"/>
    <property type="match status" value="1"/>
</dbReference>
<dbReference type="PANTHER" id="PTHR43289:SF6">
    <property type="entry name" value="SERINE_THREONINE-PROTEIN KINASE NEKL-3"/>
    <property type="match status" value="1"/>
</dbReference>
<evidence type="ECO:0000256" key="1">
    <source>
        <dbReference type="ARBA" id="ARBA00022679"/>
    </source>
</evidence>
<dbReference type="EMBL" id="VBPB01000377">
    <property type="protein sequence ID" value="TMQ68763.1"/>
    <property type="molecule type" value="Genomic_DNA"/>
</dbReference>
<name>A0A538TYT3_UNCEI</name>
<comment type="caution">
    <text evidence="8">The sequence shown here is derived from an EMBL/GenBank/DDBJ whole genome shotgun (WGS) entry which is preliminary data.</text>
</comment>
<keyword evidence="3 8" id="KW-0418">Kinase</keyword>
<dbReference type="Gene3D" id="1.10.510.10">
    <property type="entry name" value="Transferase(Phosphotransferase) domain 1"/>
    <property type="match status" value="1"/>
</dbReference>
<evidence type="ECO:0000313" key="9">
    <source>
        <dbReference type="Proteomes" id="UP000319771"/>
    </source>
</evidence>
<dbReference type="InterPro" id="IPR017441">
    <property type="entry name" value="Protein_kinase_ATP_BS"/>
</dbReference>
<evidence type="ECO:0000256" key="6">
    <source>
        <dbReference type="SAM" id="MobiDB-lite"/>
    </source>
</evidence>
<feature type="compositionally biased region" description="Basic residues" evidence="6">
    <location>
        <begin position="1"/>
        <end position="21"/>
    </location>
</feature>
<dbReference type="CDD" id="cd01983">
    <property type="entry name" value="SIMIBI"/>
    <property type="match status" value="1"/>
</dbReference>
<dbReference type="SUPFAM" id="SSF56112">
    <property type="entry name" value="Protein kinase-like (PK-like)"/>
    <property type="match status" value="1"/>
</dbReference>
<dbReference type="InterPro" id="IPR000719">
    <property type="entry name" value="Prot_kinase_dom"/>
</dbReference>
<feature type="non-terminal residue" evidence="8">
    <location>
        <position position="488"/>
    </location>
</feature>
<feature type="binding site" evidence="5">
    <location>
        <position position="61"/>
    </location>
    <ligand>
        <name>ATP</name>
        <dbReference type="ChEBI" id="CHEBI:30616"/>
    </ligand>
</feature>
<keyword evidence="1" id="KW-0808">Transferase</keyword>
<dbReference type="InterPro" id="IPR041664">
    <property type="entry name" value="AAA_16"/>
</dbReference>
<dbReference type="GO" id="GO:0005524">
    <property type="term" value="F:ATP binding"/>
    <property type="evidence" value="ECO:0007669"/>
    <property type="project" value="UniProtKB-UniRule"/>
</dbReference>
<evidence type="ECO:0000256" key="5">
    <source>
        <dbReference type="PROSITE-ProRule" id="PRU10141"/>
    </source>
</evidence>
<proteinExistence type="predicted"/>
<sequence length="488" mass="51690">MGARGRHARDGHRGRPGRRRSQAMSERIAGRYVLLRRLGAGGMGEVFLARDLTTGTECALKRLKPGSALPASELTRREFEAVTRLRHPAVVAVHELGFSSDGVPYYTMEYVPGVPSDRALARGDWAALFFVAAQVAHGLEALHAAGVIHGDLKPSNLLVLPGAEPGDRPLGVRLLDFGLAAVLGRDERSHRGTPGYAAPETVRGERPSHASDLYGLGATLFALAASRPAFEADDLSSLLRRQQSGPPPAQPLEEAGTPAALTQLVLRMMAPDPAHRPRDAREVRLELERMHPAARRPLAERLRSVVVVGREKELARLEHWARAGENRARVMVVSGDAGAGKSALLGELASRAALDGRRVARLACGAFSARGGAALALLRRWAAEAGADVAALATLDPATRAAIAGADGALAETELSALADAAADWTRPADADAGAAAPLVLLDDSEGLDPFSRAFIRRLVMHPKAATLRWVMARRGTEGGGAHDDEAV</sequence>
<dbReference type="PROSITE" id="PS00108">
    <property type="entry name" value="PROTEIN_KINASE_ST"/>
    <property type="match status" value="1"/>
</dbReference>
<dbReference type="Gene3D" id="3.40.50.300">
    <property type="entry name" value="P-loop containing nucleotide triphosphate hydrolases"/>
    <property type="match status" value="1"/>
</dbReference>
<dbReference type="InterPro" id="IPR027417">
    <property type="entry name" value="P-loop_NTPase"/>
</dbReference>
<evidence type="ECO:0000259" key="7">
    <source>
        <dbReference type="PROSITE" id="PS50011"/>
    </source>
</evidence>
<keyword evidence="2 5" id="KW-0547">Nucleotide-binding</keyword>
<feature type="domain" description="Protein kinase" evidence="7">
    <location>
        <begin position="32"/>
        <end position="294"/>
    </location>
</feature>
<dbReference type="PROSITE" id="PS50011">
    <property type="entry name" value="PROTEIN_KINASE_DOM"/>
    <property type="match status" value="1"/>
</dbReference>
<gene>
    <name evidence="8" type="ORF">E6K81_16375</name>
</gene>
<dbReference type="Pfam" id="PF00069">
    <property type="entry name" value="Pkinase"/>
    <property type="match status" value="1"/>
</dbReference>
<dbReference type="Pfam" id="PF13191">
    <property type="entry name" value="AAA_16"/>
    <property type="match status" value="1"/>
</dbReference>
<evidence type="ECO:0000313" key="8">
    <source>
        <dbReference type="EMBL" id="TMQ68763.1"/>
    </source>
</evidence>
<dbReference type="SMART" id="SM00220">
    <property type="entry name" value="S_TKc"/>
    <property type="match status" value="1"/>
</dbReference>
<organism evidence="8 9">
    <name type="scientific">Eiseniibacteriota bacterium</name>
    <dbReference type="NCBI Taxonomy" id="2212470"/>
    <lineage>
        <taxon>Bacteria</taxon>
        <taxon>Candidatus Eiseniibacteriota</taxon>
    </lineage>
</organism>
<evidence type="ECO:0000256" key="4">
    <source>
        <dbReference type="ARBA" id="ARBA00022840"/>
    </source>
</evidence>
<reference evidence="8 9" key="1">
    <citation type="journal article" date="2019" name="Nat. Microbiol.">
        <title>Mediterranean grassland soil C-N compound turnover is dependent on rainfall and depth, and is mediated by genomically divergent microorganisms.</title>
        <authorList>
            <person name="Diamond S."/>
            <person name="Andeer P.F."/>
            <person name="Li Z."/>
            <person name="Crits-Christoph A."/>
            <person name="Burstein D."/>
            <person name="Anantharaman K."/>
            <person name="Lane K.R."/>
            <person name="Thomas B.C."/>
            <person name="Pan C."/>
            <person name="Northen T.R."/>
            <person name="Banfield J.F."/>
        </authorList>
    </citation>
    <scope>NUCLEOTIDE SEQUENCE [LARGE SCALE GENOMIC DNA]</scope>
    <source>
        <strain evidence="8">WS_11</strain>
    </source>
</reference>
<protein>
    <submittedName>
        <fullName evidence="8">Serine/threonine-protein kinase PknK</fullName>
    </submittedName>
</protein>
<dbReference type="PROSITE" id="PS00107">
    <property type="entry name" value="PROTEIN_KINASE_ATP"/>
    <property type="match status" value="1"/>
</dbReference>
<dbReference type="Proteomes" id="UP000319771">
    <property type="component" value="Unassembled WGS sequence"/>
</dbReference>
<dbReference type="GO" id="GO:0004674">
    <property type="term" value="F:protein serine/threonine kinase activity"/>
    <property type="evidence" value="ECO:0007669"/>
    <property type="project" value="TreeGrafter"/>
</dbReference>
<evidence type="ECO:0000256" key="2">
    <source>
        <dbReference type="ARBA" id="ARBA00022741"/>
    </source>
</evidence>
<dbReference type="InterPro" id="IPR008271">
    <property type="entry name" value="Ser/Thr_kinase_AS"/>
</dbReference>
<dbReference type="AlphaFoldDB" id="A0A538TYT3"/>
<dbReference type="CDD" id="cd14014">
    <property type="entry name" value="STKc_PknB_like"/>
    <property type="match status" value="1"/>
</dbReference>
<dbReference type="SUPFAM" id="SSF52540">
    <property type="entry name" value="P-loop containing nucleoside triphosphate hydrolases"/>
    <property type="match status" value="1"/>
</dbReference>
<evidence type="ECO:0000256" key="3">
    <source>
        <dbReference type="ARBA" id="ARBA00022777"/>
    </source>
</evidence>
<feature type="region of interest" description="Disordered" evidence="6">
    <location>
        <begin position="1"/>
        <end position="24"/>
    </location>
</feature>